<comment type="caution">
    <text evidence="4">The sequence shown here is derived from an EMBL/GenBank/DDBJ whole genome shotgun (WGS) entry which is preliminary data.</text>
</comment>
<keyword evidence="5" id="KW-1185">Reference proteome</keyword>
<protein>
    <submittedName>
        <fullName evidence="4">Uncharacterized protein</fullName>
    </submittedName>
</protein>
<keyword evidence="2" id="KW-1133">Transmembrane helix</keyword>
<evidence type="ECO:0000256" key="3">
    <source>
        <dbReference type="SAM" id="SignalP"/>
    </source>
</evidence>
<keyword evidence="3" id="KW-0732">Signal</keyword>
<evidence type="ECO:0000313" key="5">
    <source>
        <dbReference type="Proteomes" id="UP001283361"/>
    </source>
</evidence>
<dbReference type="Proteomes" id="UP001283361">
    <property type="component" value="Unassembled WGS sequence"/>
</dbReference>
<sequence>MKPCHQLVSTALSWKSLPCLFLSCWTFTVNLHATKQGQSAEYRRKTGYENLFYERILQSGEVSKHVKVSLQHLSRTGQVQKGNSSRSPMSGFVMFPIVSSSISEVNASIPGVISSYRSTSTRLRRMNTSATDGNLTRKRINTSAREGNLTRKRMNTSATDGNLTRKRMNTSEREGNLTRKRMNTSAREGNLTRKRMNTSAREGNLTRKRMNTSATDGNLTRKRMNTSAREGNLTWKTMNTSAREGNLTRKRMNTSAREGNLTRKRMNTSAREGNLTRKRMNTSAMEGNLTRKRMTSNTSAREGNLTRKRRYDYEDTYEWPPDESAGYDFDDDHQEEELTFWQDAARNWQVVALRAIFLFCFLAFISMIILFFCYVSCTVCCHSLIGAVTPWRPVFEYLSQCYEDPMYAKARDVADAFGIKLDYATYQKIRETHEFGGRGGWNPHNLE</sequence>
<feature type="region of interest" description="Disordered" evidence="1">
    <location>
        <begin position="170"/>
        <end position="203"/>
    </location>
</feature>
<feature type="transmembrane region" description="Helical" evidence="2">
    <location>
        <begin position="351"/>
        <end position="372"/>
    </location>
</feature>
<organism evidence="4 5">
    <name type="scientific">Elysia crispata</name>
    <name type="common">lettuce slug</name>
    <dbReference type="NCBI Taxonomy" id="231223"/>
    <lineage>
        <taxon>Eukaryota</taxon>
        <taxon>Metazoa</taxon>
        <taxon>Spiralia</taxon>
        <taxon>Lophotrochozoa</taxon>
        <taxon>Mollusca</taxon>
        <taxon>Gastropoda</taxon>
        <taxon>Heterobranchia</taxon>
        <taxon>Euthyneura</taxon>
        <taxon>Panpulmonata</taxon>
        <taxon>Sacoglossa</taxon>
        <taxon>Placobranchoidea</taxon>
        <taxon>Plakobranchidae</taxon>
        <taxon>Elysia</taxon>
    </lineage>
</organism>
<name>A0AAE1DI01_9GAST</name>
<evidence type="ECO:0000256" key="2">
    <source>
        <dbReference type="SAM" id="Phobius"/>
    </source>
</evidence>
<dbReference type="EMBL" id="JAWDGP010003761">
    <property type="protein sequence ID" value="KAK3771242.1"/>
    <property type="molecule type" value="Genomic_DNA"/>
</dbReference>
<feature type="chain" id="PRO_5041976913" evidence="3">
    <location>
        <begin position="27"/>
        <end position="447"/>
    </location>
</feature>
<accession>A0AAE1DI01</accession>
<evidence type="ECO:0000313" key="4">
    <source>
        <dbReference type="EMBL" id="KAK3771242.1"/>
    </source>
</evidence>
<dbReference type="AlphaFoldDB" id="A0AAE1DI01"/>
<evidence type="ECO:0000256" key="1">
    <source>
        <dbReference type="SAM" id="MobiDB-lite"/>
    </source>
</evidence>
<feature type="signal peptide" evidence="3">
    <location>
        <begin position="1"/>
        <end position="26"/>
    </location>
</feature>
<feature type="region of interest" description="Disordered" evidence="1">
    <location>
        <begin position="244"/>
        <end position="273"/>
    </location>
</feature>
<reference evidence="4" key="1">
    <citation type="journal article" date="2023" name="G3 (Bethesda)">
        <title>A reference genome for the long-term kleptoplast-retaining sea slug Elysia crispata morphotype clarki.</title>
        <authorList>
            <person name="Eastman K.E."/>
            <person name="Pendleton A.L."/>
            <person name="Shaikh M.A."/>
            <person name="Suttiyut T."/>
            <person name="Ogas R."/>
            <person name="Tomko P."/>
            <person name="Gavelis G."/>
            <person name="Widhalm J.R."/>
            <person name="Wisecaver J.H."/>
        </authorList>
    </citation>
    <scope>NUCLEOTIDE SEQUENCE</scope>
    <source>
        <strain evidence="4">ECLA1</strain>
    </source>
</reference>
<keyword evidence="2" id="KW-0472">Membrane</keyword>
<proteinExistence type="predicted"/>
<gene>
    <name evidence="4" type="ORF">RRG08_065059</name>
</gene>
<keyword evidence="2" id="KW-0812">Transmembrane</keyword>